<feature type="domain" description="Aldehyde dehydrogenase" evidence="4">
    <location>
        <begin position="9"/>
        <end position="472"/>
    </location>
</feature>
<dbReference type="SUPFAM" id="SSF53720">
    <property type="entry name" value="ALDH-like"/>
    <property type="match status" value="1"/>
</dbReference>
<dbReference type="GeneID" id="13353551"/>
<sequence length="477" mass="51922">MKVLINGEWRDSLSGKMFAVHNPATGDVVGEAPLCGEDDLRSAVEAAGEAFADWSAKNPRDRGKILFFAAEEVRRRNRELGSLLTAEQGKPIREAVDEINGFANILEYYYALSAGERGEYQNLRGYGHTLVERRPLGICGAIIPWNMPAIIMGWKIGPALVAGNTMVLKPARTAPLTCGKLAEILAGAGLPPGVLNVVTGPGETVGREIARNPAIRKVSFTGEGGTGRQVALDAAPALKQLTLELGGSDPMIVCDDADIRMAVEGVIRGRFYNCGQTCTAVKRLYVYESIADEFIRHLRARVEEIVVGNGMERGVSMGPLNNRPGLDRLVRQVDAARERDEGEIITGGRAPEGKNYGRGFFFLPTLITRVPQDSVLFSEEVFGPVLPIATVTDLDEALERANDSRYGLGASVWTRSTDVIARVTRELEAGIVWVNQHLRTPPEVPFGGTKESGIGRENGRRALDEYTEEKTVLIRLQ</sequence>
<accession>I7L095</accession>
<dbReference type="HOGENOM" id="CLU_005391_1_0_2"/>
<evidence type="ECO:0000256" key="3">
    <source>
        <dbReference type="ARBA" id="ARBA00023002"/>
    </source>
</evidence>
<dbReference type="FunFam" id="3.40.605.10:FF:000007">
    <property type="entry name" value="NAD/NADP-dependent betaine aldehyde dehydrogenase"/>
    <property type="match status" value="1"/>
</dbReference>
<dbReference type="KEGG" id="mbg:BN140_1817"/>
<proteinExistence type="inferred from homology"/>
<comment type="subunit">
    <text evidence="2">Homotetramer.</text>
</comment>
<evidence type="ECO:0000256" key="2">
    <source>
        <dbReference type="ARBA" id="ARBA00011881"/>
    </source>
</evidence>
<dbReference type="Proteomes" id="UP000009007">
    <property type="component" value="Chromosome I"/>
</dbReference>
<dbReference type="PROSITE" id="PS00070">
    <property type="entry name" value="ALDEHYDE_DEHYDR_CYS"/>
    <property type="match status" value="1"/>
</dbReference>
<keyword evidence="3 5" id="KW-0560">Oxidoreductase</keyword>
<dbReference type="GO" id="GO:0009013">
    <property type="term" value="F:succinate-semialdehyde dehydrogenase [NAD(P)+] activity"/>
    <property type="evidence" value="ECO:0007669"/>
    <property type="project" value="UniProtKB-EC"/>
</dbReference>
<dbReference type="InterPro" id="IPR016162">
    <property type="entry name" value="Ald_DH_N"/>
</dbReference>
<dbReference type="BioCyc" id="MBOU1201294:BN140_RS09070-MONOMER"/>
<keyword evidence="6" id="KW-1185">Reference proteome</keyword>
<dbReference type="PANTHER" id="PTHR11699">
    <property type="entry name" value="ALDEHYDE DEHYDROGENASE-RELATED"/>
    <property type="match status" value="1"/>
</dbReference>
<dbReference type="RefSeq" id="WP_014867714.1">
    <property type="nucleotide sequence ID" value="NC_018227.2"/>
</dbReference>
<name>I7L095_METBM</name>
<dbReference type="PATRIC" id="fig|1201294.9.peg.1995"/>
<dbReference type="EC" id="1.2.1.16" evidence="5"/>
<dbReference type="InterPro" id="IPR016161">
    <property type="entry name" value="Ald_DH/histidinol_DH"/>
</dbReference>
<dbReference type="InterPro" id="IPR015590">
    <property type="entry name" value="Aldehyde_DH_dom"/>
</dbReference>
<protein>
    <submittedName>
        <fullName evidence="5">Succinate-semialdehyde dehydrogenase (NADP+)</fullName>
        <ecNumber evidence="5">1.2.1.16</ecNumber>
    </submittedName>
</protein>
<evidence type="ECO:0000256" key="1">
    <source>
        <dbReference type="ARBA" id="ARBA00009986"/>
    </source>
</evidence>
<gene>
    <name evidence="5" type="primary">gabD</name>
    <name evidence="5" type="ordered locus">BN140_1817</name>
</gene>
<dbReference type="EMBL" id="HE964772">
    <property type="protein sequence ID" value="CCJ36740.1"/>
    <property type="molecule type" value="Genomic_DNA"/>
</dbReference>
<dbReference type="InterPro" id="IPR016160">
    <property type="entry name" value="Ald_DH_CS_CYS"/>
</dbReference>
<dbReference type="FunFam" id="3.40.309.10:FF:000009">
    <property type="entry name" value="Aldehyde dehydrogenase A"/>
    <property type="match status" value="1"/>
</dbReference>
<dbReference type="InterPro" id="IPR016163">
    <property type="entry name" value="Ald_DH_C"/>
</dbReference>
<evidence type="ECO:0000259" key="4">
    <source>
        <dbReference type="Pfam" id="PF00171"/>
    </source>
</evidence>
<dbReference type="Pfam" id="PF00171">
    <property type="entry name" value="Aldedh"/>
    <property type="match status" value="1"/>
</dbReference>
<dbReference type="AlphaFoldDB" id="I7L095"/>
<evidence type="ECO:0000313" key="6">
    <source>
        <dbReference type="Proteomes" id="UP000009007"/>
    </source>
</evidence>
<dbReference type="Gene3D" id="3.40.309.10">
    <property type="entry name" value="Aldehyde Dehydrogenase, Chain A, domain 2"/>
    <property type="match status" value="1"/>
</dbReference>
<dbReference type="FunFam" id="3.40.605.10:FF:000026">
    <property type="entry name" value="Aldehyde dehydrogenase, putative"/>
    <property type="match status" value="1"/>
</dbReference>
<dbReference type="Gene3D" id="3.40.605.10">
    <property type="entry name" value="Aldehyde Dehydrogenase, Chain A, domain 1"/>
    <property type="match status" value="1"/>
</dbReference>
<evidence type="ECO:0000313" key="5">
    <source>
        <dbReference type="EMBL" id="CCJ36740.1"/>
    </source>
</evidence>
<organism evidence="5 6">
    <name type="scientific">Methanoculleus bourgensis (strain ATCC 43281 / DSM 3045 / OCM 15 / MS2)</name>
    <name type="common">Methanogenium bourgense</name>
    <dbReference type="NCBI Taxonomy" id="1201294"/>
    <lineage>
        <taxon>Archaea</taxon>
        <taxon>Methanobacteriati</taxon>
        <taxon>Methanobacteriota</taxon>
        <taxon>Stenosarchaea group</taxon>
        <taxon>Methanomicrobia</taxon>
        <taxon>Methanomicrobiales</taxon>
        <taxon>Methanomicrobiaceae</taxon>
        <taxon>Methanoculleus</taxon>
    </lineage>
</organism>
<dbReference type="STRING" id="1201294.BN140_1817"/>
<reference evidence="6" key="1">
    <citation type="journal article" date="2012" name="J. Bacteriol.">
        <title>Complete genome sequence of the hydrogenotrophic, methanogenic archaeon Methanoculleus bourgensis strain MS2T, isolated from a sewage sludge digester.</title>
        <authorList>
            <person name="Maus I."/>
            <person name="Wibberg D."/>
            <person name="Stantscheff R."/>
            <person name="Eikmeyer F.G."/>
            <person name="Seffner A."/>
            <person name="Boelter J."/>
            <person name="Szczepanowski R."/>
            <person name="Blom J."/>
            <person name="Jaenicke S."/>
            <person name="Konig H."/>
            <person name="Puhler A."/>
            <person name="Schluter A."/>
        </authorList>
    </citation>
    <scope>NUCLEOTIDE SEQUENCE [LARGE SCALE GENOMIC DNA]</scope>
    <source>
        <strain evidence="6">ATCC 43281 / DSM 3045 / OCM 15 / MS2</strain>
    </source>
</reference>
<comment type="similarity">
    <text evidence="1">Belongs to the aldehyde dehydrogenase family.</text>
</comment>